<feature type="domain" description="UvrD-like helicase ATP-binding" evidence="12">
    <location>
        <begin position="8"/>
        <end position="279"/>
    </location>
</feature>
<evidence type="ECO:0000256" key="7">
    <source>
        <dbReference type="ARBA" id="ARBA00023235"/>
    </source>
</evidence>
<name>A0A413SG68_9FIRM</name>
<keyword evidence="2 11" id="KW-0547">Nucleotide-binding</keyword>
<evidence type="ECO:0000256" key="1">
    <source>
        <dbReference type="ARBA" id="ARBA00009922"/>
    </source>
</evidence>
<dbReference type="GO" id="GO:0005524">
    <property type="term" value="F:ATP binding"/>
    <property type="evidence" value="ECO:0007669"/>
    <property type="project" value="UniProtKB-UniRule"/>
</dbReference>
<evidence type="ECO:0000256" key="5">
    <source>
        <dbReference type="ARBA" id="ARBA00022840"/>
    </source>
</evidence>
<dbReference type="Proteomes" id="UP000284465">
    <property type="component" value="Unassembled WGS sequence"/>
</dbReference>
<protein>
    <recommendedName>
        <fullName evidence="9">DNA 3'-5' helicase</fullName>
        <ecNumber evidence="9">5.6.2.4</ecNumber>
    </recommendedName>
</protein>
<keyword evidence="4 11" id="KW-0347">Helicase</keyword>
<feature type="domain" description="UvrD-like helicase C-terminal" evidence="13">
    <location>
        <begin position="280"/>
        <end position="544"/>
    </location>
</feature>
<evidence type="ECO:0000259" key="13">
    <source>
        <dbReference type="PROSITE" id="PS51217"/>
    </source>
</evidence>
<dbReference type="CDD" id="cd17932">
    <property type="entry name" value="DEXQc_UvrD"/>
    <property type="match status" value="1"/>
</dbReference>
<dbReference type="PROSITE" id="PS51217">
    <property type="entry name" value="UVRD_HELICASE_CTER"/>
    <property type="match status" value="1"/>
</dbReference>
<dbReference type="Pfam" id="PF13361">
    <property type="entry name" value="UvrD_C"/>
    <property type="match status" value="1"/>
</dbReference>
<keyword evidence="6" id="KW-0238">DNA-binding</keyword>
<dbReference type="Pfam" id="PF00580">
    <property type="entry name" value="UvrD-helicase"/>
    <property type="match status" value="1"/>
</dbReference>
<keyword evidence="3 11" id="KW-0378">Hydrolase</keyword>
<evidence type="ECO:0000256" key="11">
    <source>
        <dbReference type="PROSITE-ProRule" id="PRU00560"/>
    </source>
</evidence>
<keyword evidence="7" id="KW-0413">Isomerase</keyword>
<dbReference type="InterPro" id="IPR027417">
    <property type="entry name" value="P-loop_NTPase"/>
</dbReference>
<comment type="catalytic activity">
    <reaction evidence="8">
        <text>Couples ATP hydrolysis with the unwinding of duplex DNA by translocating in the 3'-5' direction.</text>
        <dbReference type="EC" id="5.6.2.4"/>
    </reaction>
</comment>
<comment type="similarity">
    <text evidence="1">Belongs to the helicase family. UvrD subfamily.</text>
</comment>
<dbReference type="Gene3D" id="1.10.486.10">
    <property type="entry name" value="PCRA, domain 4"/>
    <property type="match status" value="1"/>
</dbReference>
<dbReference type="InterPro" id="IPR013986">
    <property type="entry name" value="DExx_box_DNA_helicase_dom_sf"/>
</dbReference>
<evidence type="ECO:0000256" key="6">
    <source>
        <dbReference type="ARBA" id="ARBA00023125"/>
    </source>
</evidence>
<evidence type="ECO:0000256" key="8">
    <source>
        <dbReference type="ARBA" id="ARBA00034617"/>
    </source>
</evidence>
<dbReference type="EC" id="5.6.2.4" evidence="9"/>
<comment type="caution">
    <text evidence="14">The sequence shown here is derived from an EMBL/GenBank/DDBJ whole genome shotgun (WGS) entry which is preliminary data.</text>
</comment>
<evidence type="ECO:0000313" key="14">
    <source>
        <dbReference type="EMBL" id="RHA66284.1"/>
    </source>
</evidence>
<keyword evidence="5 11" id="KW-0067">ATP-binding</keyword>
<dbReference type="Gene3D" id="1.10.10.160">
    <property type="match status" value="1"/>
</dbReference>
<dbReference type="InterPro" id="IPR000212">
    <property type="entry name" value="DNA_helicase_UvrD/REP"/>
</dbReference>
<reference evidence="14 15" key="1">
    <citation type="submission" date="2018-08" db="EMBL/GenBank/DDBJ databases">
        <title>A genome reference for cultivated species of the human gut microbiota.</title>
        <authorList>
            <person name="Zou Y."/>
            <person name="Xue W."/>
            <person name="Luo G."/>
        </authorList>
    </citation>
    <scope>NUCLEOTIDE SEQUENCE [LARGE SCALE GENOMIC DNA]</scope>
    <source>
        <strain evidence="14 15">AM43-11</strain>
    </source>
</reference>
<sequence length="623" mass="72566">MMQEERKNMLNTKQQEAVNFKNGQMLVVSCPGSGKTTVIVARVHQLIESGVNPSNILIITFTKEAADQMQKRYEKEYGPTQAFFGTIHSICFRVLAKAYNYTKEDILRANEQWEFMFNFLCKKVSSTDLQEYIKNMIAEIGYVRNKGMDYRKYQPEHSEKDIFRATYQAYDEFKKEKNKIDFDDMLVICQKCFMEDKETLQYWKNQFTHIMIDEFQDTNSIQADIFYMLAGPDGNLFVVGDDDQSIYKFRSADSSIMLDFPKTFPKCRTIYMDTNYRSGTEVIKYAGNLIRINKNRFEKNFHGFREEQGAVSAIACNGQIQEVDCILKDMNSLRKQGVKYTDMAVLYRTNMENQLLAGKLLKLKVPFYTTEAIKDYHEDFIFQDIMAYYRLSCGNERKGDLQRILNRPSRFLKAEPFKNCSFSKADLFEACKKLGDKSVHAMSKINELLYDIDMLKEQTVPYGFVQSLLSMGYMTFIGKFCEFTGRDLEICMQTLNLLLEEAKEQGSMEEWQAYAKFYSESLQQKKRDKRKDGVCLSTFHSAKGLEWSRVYILNADDGNCPYKKSDDIEEERRLFYVAVTRAKDVCKIFYSGSNGKKKQTPSQFLYEMGLLNTGAKIIKPIIY</sequence>
<dbReference type="EMBL" id="QSFP01000013">
    <property type="protein sequence ID" value="RHA66284.1"/>
    <property type="molecule type" value="Genomic_DNA"/>
</dbReference>
<dbReference type="PANTHER" id="PTHR11070:SF2">
    <property type="entry name" value="ATP-DEPENDENT DNA HELICASE SRS2"/>
    <property type="match status" value="1"/>
</dbReference>
<evidence type="ECO:0000256" key="3">
    <source>
        <dbReference type="ARBA" id="ARBA00022801"/>
    </source>
</evidence>
<dbReference type="GO" id="GO:0000725">
    <property type="term" value="P:recombinational repair"/>
    <property type="evidence" value="ECO:0007669"/>
    <property type="project" value="TreeGrafter"/>
</dbReference>
<evidence type="ECO:0000259" key="12">
    <source>
        <dbReference type="PROSITE" id="PS51198"/>
    </source>
</evidence>
<gene>
    <name evidence="14" type="ORF">DW927_12155</name>
</gene>
<dbReference type="InterPro" id="IPR014016">
    <property type="entry name" value="UvrD-like_ATP-bd"/>
</dbReference>
<evidence type="ECO:0000256" key="9">
    <source>
        <dbReference type="ARBA" id="ARBA00034808"/>
    </source>
</evidence>
<evidence type="ECO:0000256" key="10">
    <source>
        <dbReference type="ARBA" id="ARBA00048988"/>
    </source>
</evidence>
<dbReference type="GO" id="GO:0016887">
    <property type="term" value="F:ATP hydrolysis activity"/>
    <property type="evidence" value="ECO:0007669"/>
    <property type="project" value="RHEA"/>
</dbReference>
<comment type="catalytic activity">
    <reaction evidence="10">
        <text>ATP + H2O = ADP + phosphate + H(+)</text>
        <dbReference type="Rhea" id="RHEA:13065"/>
        <dbReference type="ChEBI" id="CHEBI:15377"/>
        <dbReference type="ChEBI" id="CHEBI:15378"/>
        <dbReference type="ChEBI" id="CHEBI:30616"/>
        <dbReference type="ChEBI" id="CHEBI:43474"/>
        <dbReference type="ChEBI" id="CHEBI:456216"/>
        <dbReference type="EC" id="5.6.2.4"/>
    </reaction>
</comment>
<accession>A0A413SG68</accession>
<proteinExistence type="inferred from homology"/>
<feature type="binding site" evidence="11">
    <location>
        <begin position="29"/>
        <end position="36"/>
    </location>
    <ligand>
        <name>ATP</name>
        <dbReference type="ChEBI" id="CHEBI:30616"/>
    </ligand>
</feature>
<organism evidence="14 15">
    <name type="scientific">Roseburia intestinalis</name>
    <dbReference type="NCBI Taxonomy" id="166486"/>
    <lineage>
        <taxon>Bacteria</taxon>
        <taxon>Bacillati</taxon>
        <taxon>Bacillota</taxon>
        <taxon>Clostridia</taxon>
        <taxon>Lachnospirales</taxon>
        <taxon>Lachnospiraceae</taxon>
        <taxon>Roseburia</taxon>
    </lineage>
</organism>
<dbReference type="InterPro" id="IPR014017">
    <property type="entry name" value="DNA_helicase_UvrD-like_C"/>
</dbReference>
<evidence type="ECO:0000313" key="15">
    <source>
        <dbReference type="Proteomes" id="UP000284465"/>
    </source>
</evidence>
<dbReference type="PANTHER" id="PTHR11070">
    <property type="entry name" value="UVRD / RECB / PCRA DNA HELICASE FAMILY MEMBER"/>
    <property type="match status" value="1"/>
</dbReference>
<dbReference type="Gene3D" id="3.40.50.300">
    <property type="entry name" value="P-loop containing nucleotide triphosphate hydrolases"/>
    <property type="match status" value="2"/>
</dbReference>
<evidence type="ECO:0000256" key="2">
    <source>
        <dbReference type="ARBA" id="ARBA00022741"/>
    </source>
</evidence>
<dbReference type="GO" id="GO:0003677">
    <property type="term" value="F:DNA binding"/>
    <property type="evidence" value="ECO:0007669"/>
    <property type="project" value="UniProtKB-KW"/>
</dbReference>
<dbReference type="PROSITE" id="PS51198">
    <property type="entry name" value="UVRD_HELICASE_ATP_BIND"/>
    <property type="match status" value="1"/>
</dbReference>
<dbReference type="GO" id="GO:0043138">
    <property type="term" value="F:3'-5' DNA helicase activity"/>
    <property type="evidence" value="ECO:0007669"/>
    <property type="project" value="UniProtKB-EC"/>
</dbReference>
<dbReference type="SUPFAM" id="SSF52540">
    <property type="entry name" value="P-loop containing nucleoside triphosphate hydrolases"/>
    <property type="match status" value="1"/>
</dbReference>
<evidence type="ECO:0000256" key="4">
    <source>
        <dbReference type="ARBA" id="ARBA00022806"/>
    </source>
</evidence>
<dbReference type="AlphaFoldDB" id="A0A413SG68"/>